<feature type="binding site" evidence="7">
    <location>
        <position position="636"/>
    </location>
    <ligand>
        <name>deamido-NAD(+)</name>
        <dbReference type="ChEBI" id="CHEBI:58437"/>
        <note>ligand shared between two neighboring subunits</note>
    </ligand>
</feature>
<feature type="binding site" evidence="7">
    <location>
        <position position="486"/>
    </location>
    <ligand>
        <name>ATP</name>
        <dbReference type="ChEBI" id="CHEBI:30616"/>
    </ligand>
</feature>
<dbReference type="InterPro" id="IPR014445">
    <property type="entry name" value="Gln-dep_NAD_synthase"/>
</dbReference>
<feature type="binding site" evidence="7">
    <location>
        <position position="462"/>
    </location>
    <ligand>
        <name>deamido-NAD(+)</name>
        <dbReference type="ChEBI" id="CHEBI:58437"/>
        <note>ligand shared between two neighboring subunits</note>
    </ligand>
</feature>
<dbReference type="EC" id="6.3.5.1" evidence="7 8"/>
<comment type="similarity">
    <text evidence="9">Belongs to the NAD synthetase family.</text>
</comment>
<accession>A0A445MQR3</accession>
<protein>
    <recommendedName>
        <fullName evidence="7 8">Glutamine-dependent NAD(+) synthetase</fullName>
        <ecNumber evidence="7 8">6.3.5.1</ecNumber>
    </recommendedName>
    <alternativeName>
        <fullName evidence="7 8">NAD(+) synthase [glutamine-hydrolyzing]</fullName>
    </alternativeName>
</protein>
<evidence type="ECO:0000256" key="6">
    <source>
        <dbReference type="ARBA" id="ARBA00023027"/>
    </source>
</evidence>
<dbReference type="UniPathway" id="UPA00253">
    <property type="reaction ID" value="UER00334"/>
</dbReference>
<dbReference type="SUPFAM" id="SSF56317">
    <property type="entry name" value="Carbon-nitrogen hydrolase"/>
    <property type="match status" value="1"/>
</dbReference>
<proteinExistence type="inferred from homology"/>
<evidence type="ECO:0000256" key="1">
    <source>
        <dbReference type="ARBA" id="ARBA00005188"/>
    </source>
</evidence>
<feature type="domain" description="CN hydrolase" evidence="10">
    <location>
        <begin position="17"/>
        <end position="282"/>
    </location>
</feature>
<name>A0A445MQR3_9BACT</name>
<comment type="function">
    <text evidence="7">Catalyzes the ATP-dependent amidation of deamido-NAD to form NAD. Uses L-glutamine as a nitrogen source.</text>
</comment>
<dbReference type="GO" id="GO:0005524">
    <property type="term" value="F:ATP binding"/>
    <property type="evidence" value="ECO:0007669"/>
    <property type="project" value="UniProtKB-UniRule"/>
</dbReference>
<evidence type="ECO:0000256" key="5">
    <source>
        <dbReference type="ARBA" id="ARBA00022840"/>
    </source>
</evidence>
<reference evidence="11" key="1">
    <citation type="submission" date="2018-01" db="EMBL/GenBank/DDBJ databases">
        <authorList>
            <person name="Regsiter A."/>
            <person name="William W."/>
        </authorList>
    </citation>
    <scope>NUCLEOTIDE SEQUENCE</scope>
    <source>
        <strain evidence="11">TRIP AH-1</strain>
    </source>
</reference>
<dbReference type="PANTHER" id="PTHR23090">
    <property type="entry name" value="NH 3 /GLUTAMINE-DEPENDENT NAD + SYNTHETASE"/>
    <property type="match status" value="1"/>
</dbReference>
<dbReference type="NCBIfam" id="NF002730">
    <property type="entry name" value="PRK02628.1"/>
    <property type="match status" value="1"/>
</dbReference>
<dbReference type="AlphaFoldDB" id="A0A445MQR3"/>
<feature type="binding site" evidence="7">
    <location>
        <begin position="496"/>
        <end position="499"/>
    </location>
    <ligand>
        <name>deamido-NAD(+)</name>
        <dbReference type="ChEBI" id="CHEBI:58437"/>
        <note>ligand shared between two neighboring subunits</note>
    </ligand>
</feature>
<evidence type="ECO:0000256" key="4">
    <source>
        <dbReference type="ARBA" id="ARBA00022741"/>
    </source>
</evidence>
<feature type="active site" description="Nucleophile; for glutaminase activity" evidence="7">
    <location>
        <position position="182"/>
    </location>
</feature>
<comment type="similarity">
    <text evidence="2 7 8">In the C-terminal section; belongs to the NAD synthetase family.</text>
</comment>
<feature type="active site" description="Proton acceptor; for glutaminase activity" evidence="7">
    <location>
        <position position="57"/>
    </location>
</feature>
<organism evidence="11">
    <name type="scientific">uncultured Desulfobacterium sp</name>
    <dbReference type="NCBI Taxonomy" id="201089"/>
    <lineage>
        <taxon>Bacteria</taxon>
        <taxon>Pseudomonadati</taxon>
        <taxon>Thermodesulfobacteriota</taxon>
        <taxon>Desulfobacteria</taxon>
        <taxon>Desulfobacterales</taxon>
        <taxon>Desulfobacteriaceae</taxon>
        <taxon>Desulfobacterium</taxon>
        <taxon>environmental samples</taxon>
    </lineage>
</organism>
<dbReference type="PIRSF" id="PIRSF006630">
    <property type="entry name" value="NADS_GAT"/>
    <property type="match status" value="1"/>
</dbReference>
<dbReference type="Gene3D" id="3.60.110.10">
    <property type="entry name" value="Carbon-nitrogen hydrolase"/>
    <property type="match status" value="1"/>
</dbReference>
<dbReference type="CDD" id="cd00553">
    <property type="entry name" value="NAD_synthase"/>
    <property type="match status" value="1"/>
</dbReference>
<keyword evidence="4 7" id="KW-0547">Nucleotide-binding</keyword>
<feature type="binding site" evidence="7">
    <location>
        <position position="491"/>
    </location>
    <ligand>
        <name>deamido-NAD(+)</name>
        <dbReference type="ChEBI" id="CHEBI:58437"/>
        <note>ligand shared between two neighboring subunits</note>
    </ligand>
</feature>
<dbReference type="FunFam" id="1.10.10.1140:FF:000001">
    <property type="entry name" value="Glutamine-dependent NAD(+) synthetase"/>
    <property type="match status" value="1"/>
</dbReference>
<dbReference type="GO" id="GO:0005737">
    <property type="term" value="C:cytoplasm"/>
    <property type="evidence" value="ECO:0007669"/>
    <property type="project" value="InterPro"/>
</dbReference>
<dbReference type="PANTHER" id="PTHR23090:SF9">
    <property type="entry name" value="GLUTAMINE-DEPENDENT NAD(+) SYNTHETASE"/>
    <property type="match status" value="1"/>
</dbReference>
<dbReference type="InterPro" id="IPR022310">
    <property type="entry name" value="NAD/GMP_synthase"/>
</dbReference>
<dbReference type="InterPro" id="IPR041856">
    <property type="entry name" value="NAD+_synth_C"/>
</dbReference>
<dbReference type="Pfam" id="PF00795">
    <property type="entry name" value="CN_hydrolase"/>
    <property type="match status" value="1"/>
</dbReference>
<dbReference type="GO" id="GO:0009435">
    <property type="term" value="P:NAD+ biosynthetic process"/>
    <property type="evidence" value="ECO:0007669"/>
    <property type="project" value="UniProtKB-UniRule"/>
</dbReference>
<dbReference type="Pfam" id="PF02540">
    <property type="entry name" value="NAD_synthase"/>
    <property type="match status" value="1"/>
</dbReference>
<keyword evidence="5 7" id="KW-0067">ATP-binding</keyword>
<dbReference type="InterPro" id="IPR036526">
    <property type="entry name" value="C-N_Hydrolase_sf"/>
</dbReference>
<dbReference type="GO" id="GO:0008795">
    <property type="term" value="F:NAD+ synthase activity"/>
    <property type="evidence" value="ECO:0007669"/>
    <property type="project" value="UniProtKB-UniRule"/>
</dbReference>
<keyword evidence="3 7" id="KW-0436">Ligase</keyword>
<dbReference type="FunFam" id="3.40.50.620:FF:000155">
    <property type="entry name" value="Glutamine-dependent NAD(+) synthetase"/>
    <property type="match status" value="1"/>
</dbReference>
<dbReference type="PROSITE" id="PS50263">
    <property type="entry name" value="CN_HYDROLASE"/>
    <property type="match status" value="1"/>
</dbReference>
<feature type="active site" description="For glutaminase activity" evidence="7">
    <location>
        <position position="126"/>
    </location>
</feature>
<comment type="catalytic activity">
    <reaction evidence="7 8">
        <text>deamido-NAD(+) + L-glutamine + ATP + H2O = L-glutamate + AMP + diphosphate + NAD(+) + H(+)</text>
        <dbReference type="Rhea" id="RHEA:24384"/>
        <dbReference type="ChEBI" id="CHEBI:15377"/>
        <dbReference type="ChEBI" id="CHEBI:15378"/>
        <dbReference type="ChEBI" id="CHEBI:29985"/>
        <dbReference type="ChEBI" id="CHEBI:30616"/>
        <dbReference type="ChEBI" id="CHEBI:33019"/>
        <dbReference type="ChEBI" id="CHEBI:57540"/>
        <dbReference type="ChEBI" id="CHEBI:58359"/>
        <dbReference type="ChEBI" id="CHEBI:58437"/>
        <dbReference type="ChEBI" id="CHEBI:456215"/>
        <dbReference type="EC" id="6.3.5.1"/>
    </reaction>
</comment>
<feature type="binding site" evidence="7">
    <location>
        <position position="132"/>
    </location>
    <ligand>
        <name>L-glutamine</name>
        <dbReference type="ChEBI" id="CHEBI:58359"/>
    </ligand>
</feature>
<dbReference type="InterPro" id="IPR003010">
    <property type="entry name" value="C-N_Hydrolase"/>
</dbReference>
<dbReference type="NCBIfam" id="TIGR00552">
    <property type="entry name" value="nadE"/>
    <property type="match status" value="1"/>
</dbReference>
<comment type="pathway">
    <text evidence="1 7 8">Cofactor biosynthesis; NAD(+) biosynthesis; NAD(+) from deamido-NAD(+) (L-Gln route): step 1/1.</text>
</comment>
<dbReference type="Gene3D" id="3.40.50.620">
    <property type="entry name" value="HUPs"/>
    <property type="match status" value="1"/>
</dbReference>
<feature type="binding site" evidence="7">
    <location>
        <position position="209"/>
    </location>
    <ligand>
        <name>L-glutamine</name>
        <dbReference type="ChEBI" id="CHEBI:58359"/>
    </ligand>
</feature>
<feature type="binding site" evidence="7">
    <location>
        <position position="215"/>
    </location>
    <ligand>
        <name>L-glutamine</name>
        <dbReference type="ChEBI" id="CHEBI:58359"/>
    </ligand>
</feature>
<dbReference type="Gene3D" id="1.10.10.1140">
    <property type="entry name" value="Glutamine-dependent NAD+ synthetase, C-terminal domain"/>
    <property type="match status" value="1"/>
</dbReference>
<dbReference type="SUPFAM" id="SSF52402">
    <property type="entry name" value="Adenine nucleotide alpha hydrolases-like"/>
    <property type="match status" value="1"/>
</dbReference>
<dbReference type="EMBL" id="OJIN01000005">
    <property type="protein sequence ID" value="SPD71762.1"/>
    <property type="molecule type" value="Genomic_DNA"/>
</dbReference>
<dbReference type="GO" id="GO:0004359">
    <property type="term" value="F:glutaminase activity"/>
    <property type="evidence" value="ECO:0007669"/>
    <property type="project" value="InterPro"/>
</dbReference>
<feature type="binding site" evidence="7">
    <location>
        <begin position="372"/>
        <end position="379"/>
    </location>
    <ligand>
        <name>ATP</name>
        <dbReference type="ChEBI" id="CHEBI:30616"/>
    </ligand>
</feature>
<dbReference type="CDD" id="cd07570">
    <property type="entry name" value="GAT_Gln-NAD-synth"/>
    <property type="match status" value="1"/>
</dbReference>
<dbReference type="InterPro" id="IPR003694">
    <property type="entry name" value="NAD_synthase"/>
</dbReference>
<keyword evidence="6 7" id="KW-0520">NAD</keyword>
<evidence type="ECO:0000313" key="11">
    <source>
        <dbReference type="EMBL" id="SPD71762.1"/>
    </source>
</evidence>
<evidence type="ECO:0000256" key="3">
    <source>
        <dbReference type="ARBA" id="ARBA00022598"/>
    </source>
</evidence>
<dbReference type="GO" id="GO:0003952">
    <property type="term" value="F:NAD+ synthase (glutamine-hydrolyzing) activity"/>
    <property type="evidence" value="ECO:0007669"/>
    <property type="project" value="UniProtKB-UniRule"/>
</dbReference>
<evidence type="ECO:0000256" key="7">
    <source>
        <dbReference type="HAMAP-Rule" id="MF_02090"/>
    </source>
</evidence>
<gene>
    <name evidence="7 11" type="primary">nadE</name>
    <name evidence="11" type="ORF">PITCH_A1020007</name>
</gene>
<evidence type="ECO:0000256" key="2">
    <source>
        <dbReference type="ARBA" id="ARBA00007145"/>
    </source>
</evidence>
<dbReference type="HAMAP" id="MF_02090">
    <property type="entry name" value="NadE_glutamine_dep"/>
    <property type="match status" value="1"/>
</dbReference>
<evidence type="ECO:0000256" key="9">
    <source>
        <dbReference type="RuleBase" id="RU003811"/>
    </source>
</evidence>
<evidence type="ECO:0000256" key="8">
    <source>
        <dbReference type="PIRNR" id="PIRNR006630"/>
    </source>
</evidence>
<dbReference type="InterPro" id="IPR014729">
    <property type="entry name" value="Rossmann-like_a/b/a_fold"/>
</dbReference>
<evidence type="ECO:0000259" key="10">
    <source>
        <dbReference type="PROSITE" id="PS50263"/>
    </source>
</evidence>
<sequence>MKNPTRSFFDIYSHNFLRVAIAAPHVHLAAPLKNATEIARLHALATKDGAALVLFPELSLSGYSLDDLHQQDALLGSVLEALSLLLDETSSNPCILIVGAPLRLQGRLFNCAVLISSGRILGIVPKSYVPNYREFYEKRQFAAARDALSDTVTCLGHEIPFGAGIIFRDRLNQDFCVHAEICEDVWTPIPPSSYAALAGATILVNLSASNITIGKSAYRRQLALAQSAKTISAYLYSGAGSGESTSDLAWDGHTIVCENGEILAESKRFSDKSQLVFADIDLDRLTQERARMTSLVDCATDHGQRLREIRIIPFSFSPSDHIFHLKRNIERFPFVPTDKTRRDDRCYEAYNIQVSGLVQRLRAAGVIKVVIGVSGGLDSSHALIVAARAMDRLGLPRQNVLAYTMPGYATSAATHTNALDLMKALRVSLGEIDVRPSCKQMFKDIAHPFASGKKLYDVTFENVQAGERTNHLFRLANHHSALVVGTGDLSELALGWCTYGVGDHMSHYNVNASVPKTLIRYLIEWVADHKEVKAETARVLRKILSSRISPELIPGEAADGPSQDTEEAIGPYDLHDFSLYYITRRGYIPSKVIFLATHAWANDLPFHSNDTPYGITDILKWQRVFLERFFLKSQFKRSAIPNGPKVGSGGSLSPRGDWRAPSDNMADPWLKGLDSAADWIRDSL</sequence>